<feature type="non-terminal residue" evidence="14">
    <location>
        <position position="1"/>
    </location>
</feature>
<reference evidence="14" key="1">
    <citation type="submission" date="2013-04" db="EMBL/GenBank/DDBJ databases">
        <authorList>
            <person name="Qu J."/>
            <person name="Murali S.C."/>
            <person name="Bandaranaike D."/>
            <person name="Bellair M."/>
            <person name="Blankenburg K."/>
            <person name="Chao H."/>
            <person name="Dinh H."/>
            <person name="Doddapaneni H."/>
            <person name="Downs B."/>
            <person name="Dugan-Rocha S."/>
            <person name="Elkadiri S."/>
            <person name="Gnanaolivu R.D."/>
            <person name="Hernandez B."/>
            <person name="Javaid M."/>
            <person name="Jayaseelan J.C."/>
            <person name="Lee S."/>
            <person name="Li M."/>
            <person name="Ming W."/>
            <person name="Munidasa M."/>
            <person name="Muniz J."/>
            <person name="Nguyen L."/>
            <person name="Ongeri F."/>
            <person name="Osuji N."/>
            <person name="Pu L.-L."/>
            <person name="Puazo M."/>
            <person name="Qu C."/>
            <person name="Quiroz J."/>
            <person name="Raj R."/>
            <person name="Weissenberger G."/>
            <person name="Xin Y."/>
            <person name="Zou X."/>
            <person name="Han Y."/>
            <person name="Richards S."/>
            <person name="Worley K."/>
            <person name="Muzny D."/>
            <person name="Gibbs R."/>
        </authorList>
    </citation>
    <scope>NUCLEOTIDE SEQUENCE</scope>
    <source>
        <strain evidence="14">Sampled in the wild</strain>
    </source>
</reference>
<dbReference type="GO" id="GO:0005737">
    <property type="term" value="C:cytoplasm"/>
    <property type="evidence" value="ECO:0007669"/>
    <property type="project" value="TreeGrafter"/>
</dbReference>
<evidence type="ECO:0000256" key="6">
    <source>
        <dbReference type="ARBA" id="ARBA00022777"/>
    </source>
</evidence>
<evidence type="ECO:0000313" key="15">
    <source>
        <dbReference type="Proteomes" id="UP000792457"/>
    </source>
</evidence>
<dbReference type="PANTHER" id="PTHR22988:SF71">
    <property type="entry name" value="CITRON RHO-INTERACTING KINASE"/>
    <property type="match status" value="1"/>
</dbReference>
<dbReference type="GO" id="GO:0005524">
    <property type="term" value="F:ATP binding"/>
    <property type="evidence" value="ECO:0007669"/>
    <property type="project" value="UniProtKB-UniRule"/>
</dbReference>
<organism evidence="14 15">
    <name type="scientific">Ladona fulva</name>
    <name type="common">Scarce chaser dragonfly</name>
    <name type="synonym">Libellula fulva</name>
    <dbReference type="NCBI Taxonomy" id="123851"/>
    <lineage>
        <taxon>Eukaryota</taxon>
        <taxon>Metazoa</taxon>
        <taxon>Ecdysozoa</taxon>
        <taxon>Arthropoda</taxon>
        <taxon>Hexapoda</taxon>
        <taxon>Insecta</taxon>
        <taxon>Pterygota</taxon>
        <taxon>Palaeoptera</taxon>
        <taxon>Odonata</taxon>
        <taxon>Epiprocta</taxon>
        <taxon>Anisoptera</taxon>
        <taxon>Libelluloidea</taxon>
        <taxon>Libellulidae</taxon>
        <taxon>Ladona</taxon>
    </lineage>
</organism>
<comment type="caution">
    <text evidence="14">The sequence shown here is derived from an EMBL/GenBank/DDBJ whole genome shotgun (WGS) entry which is preliminary data.</text>
</comment>
<keyword evidence="3" id="KW-0597">Phosphoprotein</keyword>
<keyword evidence="6" id="KW-0418">Kinase</keyword>
<dbReference type="InterPro" id="IPR000719">
    <property type="entry name" value="Prot_kinase_dom"/>
</dbReference>
<protein>
    <recommendedName>
        <fullName evidence="1">non-specific serine/threonine protein kinase</fullName>
        <ecNumber evidence="1">2.7.11.1</ecNumber>
    </recommendedName>
</protein>
<dbReference type="SMART" id="SM00220">
    <property type="entry name" value="S_TKc"/>
    <property type="match status" value="1"/>
</dbReference>
<proteinExistence type="predicted"/>
<dbReference type="SMART" id="SM00133">
    <property type="entry name" value="S_TK_X"/>
    <property type="match status" value="1"/>
</dbReference>
<feature type="domain" description="AGC-kinase C-terminal" evidence="13">
    <location>
        <begin position="354"/>
        <end position="424"/>
    </location>
</feature>
<evidence type="ECO:0000256" key="1">
    <source>
        <dbReference type="ARBA" id="ARBA00012513"/>
    </source>
</evidence>
<evidence type="ECO:0000256" key="7">
    <source>
        <dbReference type="ARBA" id="ARBA00022840"/>
    </source>
</evidence>
<dbReference type="InterPro" id="IPR037708">
    <property type="entry name" value="CRIK_dom"/>
</dbReference>
<accession>A0A8K0KN24</accession>
<dbReference type="EMBL" id="KZ309073">
    <property type="protein sequence ID" value="KAG8236771.1"/>
    <property type="molecule type" value="Genomic_DNA"/>
</dbReference>
<keyword evidence="7 10" id="KW-0067">ATP-binding</keyword>
<dbReference type="PROSITE" id="PS00108">
    <property type="entry name" value="PROTEIN_KINASE_ST"/>
    <property type="match status" value="1"/>
</dbReference>
<gene>
    <name evidence="14" type="ORF">J437_LFUL016885</name>
</gene>
<dbReference type="Pfam" id="PF00433">
    <property type="entry name" value="Pkinase_C"/>
    <property type="match status" value="1"/>
</dbReference>
<comment type="catalytic activity">
    <reaction evidence="9">
        <text>L-seryl-[protein] + ATP = O-phospho-L-seryl-[protein] + ADP + H(+)</text>
        <dbReference type="Rhea" id="RHEA:17989"/>
        <dbReference type="Rhea" id="RHEA-COMP:9863"/>
        <dbReference type="Rhea" id="RHEA-COMP:11604"/>
        <dbReference type="ChEBI" id="CHEBI:15378"/>
        <dbReference type="ChEBI" id="CHEBI:29999"/>
        <dbReference type="ChEBI" id="CHEBI:30616"/>
        <dbReference type="ChEBI" id="CHEBI:83421"/>
        <dbReference type="ChEBI" id="CHEBI:456216"/>
        <dbReference type="EC" id="2.7.11.1"/>
    </reaction>
</comment>
<dbReference type="GO" id="GO:0005856">
    <property type="term" value="C:cytoskeleton"/>
    <property type="evidence" value="ECO:0007669"/>
    <property type="project" value="TreeGrafter"/>
</dbReference>
<evidence type="ECO:0000259" key="13">
    <source>
        <dbReference type="PROSITE" id="PS51285"/>
    </source>
</evidence>
<dbReference type="PROSITE" id="PS51285">
    <property type="entry name" value="AGC_KINASE_CTER"/>
    <property type="match status" value="1"/>
</dbReference>
<evidence type="ECO:0000256" key="8">
    <source>
        <dbReference type="ARBA" id="ARBA00047899"/>
    </source>
</evidence>
<keyword evidence="15" id="KW-1185">Reference proteome</keyword>
<dbReference type="GO" id="GO:0031032">
    <property type="term" value="P:actomyosin structure organization"/>
    <property type="evidence" value="ECO:0007669"/>
    <property type="project" value="TreeGrafter"/>
</dbReference>
<dbReference type="FunFam" id="3.30.200.20:FF:000224">
    <property type="entry name" value="Citron rho-interacting serine/threonine kinase"/>
    <property type="match status" value="1"/>
</dbReference>
<reference evidence="14" key="2">
    <citation type="submission" date="2017-10" db="EMBL/GenBank/DDBJ databases">
        <title>Ladona fulva Genome sequencing and assembly.</title>
        <authorList>
            <person name="Murali S."/>
            <person name="Richards S."/>
            <person name="Bandaranaike D."/>
            <person name="Bellair M."/>
            <person name="Blankenburg K."/>
            <person name="Chao H."/>
            <person name="Dinh H."/>
            <person name="Doddapaneni H."/>
            <person name="Dugan-Rocha S."/>
            <person name="Elkadiri S."/>
            <person name="Gnanaolivu R."/>
            <person name="Hernandez B."/>
            <person name="Skinner E."/>
            <person name="Javaid M."/>
            <person name="Lee S."/>
            <person name="Li M."/>
            <person name="Ming W."/>
            <person name="Munidasa M."/>
            <person name="Muniz J."/>
            <person name="Nguyen L."/>
            <person name="Hughes D."/>
            <person name="Osuji N."/>
            <person name="Pu L.-L."/>
            <person name="Puazo M."/>
            <person name="Qu C."/>
            <person name="Quiroz J."/>
            <person name="Raj R."/>
            <person name="Weissenberger G."/>
            <person name="Xin Y."/>
            <person name="Zou X."/>
            <person name="Han Y."/>
            <person name="Worley K."/>
            <person name="Muzny D."/>
            <person name="Gibbs R."/>
        </authorList>
    </citation>
    <scope>NUCLEOTIDE SEQUENCE</scope>
    <source>
        <strain evidence="14">Sampled in the wild</strain>
    </source>
</reference>
<dbReference type="GO" id="GO:0000281">
    <property type="term" value="P:mitotic cytokinesis"/>
    <property type="evidence" value="ECO:0007669"/>
    <property type="project" value="InterPro"/>
</dbReference>
<evidence type="ECO:0000256" key="3">
    <source>
        <dbReference type="ARBA" id="ARBA00022553"/>
    </source>
</evidence>
<feature type="coiled-coil region" evidence="11">
    <location>
        <begin position="434"/>
        <end position="763"/>
    </location>
</feature>
<evidence type="ECO:0000256" key="9">
    <source>
        <dbReference type="ARBA" id="ARBA00048679"/>
    </source>
</evidence>
<dbReference type="EC" id="2.7.11.1" evidence="1"/>
<keyword evidence="2" id="KW-0723">Serine/threonine-protein kinase</keyword>
<dbReference type="CDD" id="cd05601">
    <property type="entry name" value="STKc_CRIK"/>
    <property type="match status" value="1"/>
</dbReference>
<sequence>MEPSKEAISIRIARLNNLFCSKSTTTSHPDRHWVSREGLLDALVVLYDECNNDSLKKDKHIANFVDKFRSIVTELRRLRVNITDFELKKIIGRGHFGEVHLVREKQTGDVYAMKKLRKSDTLLQQSVAFYEEERNIMAYATSPWLTSLQYAFQDMNHLYLVMEFHPGGDLLALLEKFDGCLTEDMARFYLAELTLSIHSLHSMKYVHRDIKPDNILIDTCGHLKLADFGSAAKLNSAGVVMSEMPVGTPEYIAPEVLAAMESTAKGKNRKGTYGIECDYWSLGIVAFEMLYGHTPFSGDRLMNTYCNIMNHKDSLVFPEDHQVSEEFKTLVVGLLKSADRRLGYEQLLKQKFFASVDWNGIRETVPPFVPVVNGQDDTSNFVEFDHETPMPSIANFKVKREFSGENLPFIGFTYAPEIVIPSIIDTIDCPKLPKKDAEAALKQKIEDLQTMLQNAVKGGKDKHKEIDALEKKMEEKDVKLQNLQCDRNKMEDEISQYIGEIKSLKKLIEFERKERIEMEGKTIELVSDAKQKWMKREKQKINQLHMELKVHENRRSSFAGIEDRLGKLALDGQKQIDELQAHLDSERNLRNETEKKLHDLEENMKEERAKWEEELEKQKSKVSKLTLKIEKQSHELDLARQKCNNLSFELSHSQSQESRMLDEQVRMLEDALLKEKSECRELKQRVSKVESEFNESVMSIESHCENVLSEKLAMMSQLEGELKKAEKEKVHLKHRIRDSEIREREYESKLHSLENMIKRLEELNLPKLVEENEKLKGGDKEKLDDIAEEKNILYQDNQVLSAQLKKVEAQLEKVMEEKISDKQLAKSVQSDLW</sequence>
<dbReference type="InterPro" id="IPR008271">
    <property type="entry name" value="Ser/Thr_kinase_AS"/>
</dbReference>
<name>A0A8K0KN24_LADFU</name>
<keyword evidence="11" id="KW-0175">Coiled coil</keyword>
<evidence type="ECO:0000256" key="5">
    <source>
        <dbReference type="ARBA" id="ARBA00022741"/>
    </source>
</evidence>
<dbReference type="InterPro" id="IPR017892">
    <property type="entry name" value="Pkinase_C"/>
</dbReference>
<dbReference type="Proteomes" id="UP000792457">
    <property type="component" value="Unassembled WGS sequence"/>
</dbReference>
<feature type="binding site" evidence="10">
    <location>
        <position position="114"/>
    </location>
    <ligand>
        <name>ATP</name>
        <dbReference type="ChEBI" id="CHEBI:30616"/>
    </ligand>
</feature>
<dbReference type="Gene3D" id="3.30.200.20">
    <property type="entry name" value="Phosphorylase Kinase, domain 1"/>
    <property type="match status" value="1"/>
</dbReference>
<evidence type="ECO:0000259" key="12">
    <source>
        <dbReference type="PROSITE" id="PS50011"/>
    </source>
</evidence>
<dbReference type="AlphaFoldDB" id="A0A8K0KN24"/>
<dbReference type="InterPro" id="IPR000961">
    <property type="entry name" value="AGC-kinase_C"/>
</dbReference>
<evidence type="ECO:0000256" key="11">
    <source>
        <dbReference type="SAM" id="Coils"/>
    </source>
</evidence>
<dbReference type="PROSITE" id="PS50011">
    <property type="entry name" value="PROTEIN_KINASE_DOM"/>
    <property type="match status" value="1"/>
</dbReference>
<dbReference type="Pfam" id="PF00069">
    <property type="entry name" value="Pkinase"/>
    <property type="match status" value="1"/>
</dbReference>
<keyword evidence="5 10" id="KW-0547">Nucleotide-binding</keyword>
<evidence type="ECO:0000313" key="14">
    <source>
        <dbReference type="EMBL" id="KAG8236771.1"/>
    </source>
</evidence>
<dbReference type="GO" id="GO:0004674">
    <property type="term" value="F:protein serine/threonine kinase activity"/>
    <property type="evidence" value="ECO:0007669"/>
    <property type="project" value="UniProtKB-KW"/>
</dbReference>
<dbReference type="Gene3D" id="1.10.510.10">
    <property type="entry name" value="Transferase(Phosphotransferase) domain 1"/>
    <property type="match status" value="1"/>
</dbReference>
<feature type="domain" description="Protein kinase" evidence="12">
    <location>
        <begin position="85"/>
        <end position="353"/>
    </location>
</feature>
<keyword evidence="4" id="KW-0808">Transferase</keyword>
<evidence type="ECO:0000256" key="2">
    <source>
        <dbReference type="ARBA" id="ARBA00022527"/>
    </source>
</evidence>
<dbReference type="InterPro" id="IPR011009">
    <property type="entry name" value="Kinase-like_dom_sf"/>
</dbReference>
<dbReference type="InterPro" id="IPR017441">
    <property type="entry name" value="Protein_kinase_ATP_BS"/>
</dbReference>
<dbReference type="PANTHER" id="PTHR22988">
    <property type="entry name" value="MYOTONIC DYSTROPHY S/T KINASE-RELATED"/>
    <property type="match status" value="1"/>
</dbReference>
<evidence type="ECO:0000256" key="4">
    <source>
        <dbReference type="ARBA" id="ARBA00022679"/>
    </source>
</evidence>
<dbReference type="InterPro" id="IPR050839">
    <property type="entry name" value="Rho-assoc_Ser/Thr_Kinase"/>
</dbReference>
<dbReference type="OrthoDB" id="5919042at2759"/>
<dbReference type="PROSITE" id="PS00107">
    <property type="entry name" value="PROTEIN_KINASE_ATP"/>
    <property type="match status" value="1"/>
</dbReference>
<dbReference type="SUPFAM" id="SSF56112">
    <property type="entry name" value="Protein kinase-like (PK-like)"/>
    <property type="match status" value="1"/>
</dbReference>
<evidence type="ECO:0000256" key="10">
    <source>
        <dbReference type="PROSITE-ProRule" id="PRU10141"/>
    </source>
</evidence>
<dbReference type="FunFam" id="1.10.510.10:FF:000751">
    <property type="entry name" value="Non-specific serine/threonine protein kinase"/>
    <property type="match status" value="1"/>
</dbReference>
<comment type="catalytic activity">
    <reaction evidence="8">
        <text>L-threonyl-[protein] + ATP = O-phospho-L-threonyl-[protein] + ADP + H(+)</text>
        <dbReference type="Rhea" id="RHEA:46608"/>
        <dbReference type="Rhea" id="RHEA-COMP:11060"/>
        <dbReference type="Rhea" id="RHEA-COMP:11605"/>
        <dbReference type="ChEBI" id="CHEBI:15378"/>
        <dbReference type="ChEBI" id="CHEBI:30013"/>
        <dbReference type="ChEBI" id="CHEBI:30616"/>
        <dbReference type="ChEBI" id="CHEBI:61977"/>
        <dbReference type="ChEBI" id="CHEBI:456216"/>
        <dbReference type="EC" id="2.7.11.1"/>
    </reaction>
</comment>